<evidence type="ECO:0000313" key="4">
    <source>
        <dbReference type="Proteomes" id="UP000198417"/>
    </source>
</evidence>
<proteinExistence type="predicted"/>
<dbReference type="InterPro" id="IPR002869">
    <property type="entry name" value="Pyrv_flavodox_OxRed_cen"/>
</dbReference>
<dbReference type="SUPFAM" id="SSF52518">
    <property type="entry name" value="Thiamin diphosphate-binding fold (THDP-binding)"/>
    <property type="match status" value="2"/>
</dbReference>
<dbReference type="NCBIfam" id="NF009588">
    <property type="entry name" value="PRK13029.1"/>
    <property type="match status" value="1"/>
</dbReference>
<dbReference type="EMBL" id="FZNN01000004">
    <property type="protein sequence ID" value="SNR41333.1"/>
    <property type="molecule type" value="Genomic_DNA"/>
</dbReference>
<keyword evidence="1" id="KW-0560">Oxidoreductase</keyword>
<organism evidence="3 4">
    <name type="scientific">Puniceibacterium sediminis</name>
    <dbReference type="NCBI Taxonomy" id="1608407"/>
    <lineage>
        <taxon>Bacteria</taxon>
        <taxon>Pseudomonadati</taxon>
        <taxon>Pseudomonadota</taxon>
        <taxon>Alphaproteobacteria</taxon>
        <taxon>Rhodobacterales</taxon>
        <taxon>Paracoccaceae</taxon>
        <taxon>Puniceibacterium</taxon>
    </lineage>
</organism>
<dbReference type="PANTHER" id="PTHR48084">
    <property type="entry name" value="2-OXOGLUTARATE OXIDOREDUCTASE SUBUNIT KORB-RELATED"/>
    <property type="match status" value="1"/>
</dbReference>
<dbReference type="AlphaFoldDB" id="A0A238W585"/>
<feature type="domain" description="4Fe-4S ferredoxin-type" evidence="2">
    <location>
        <begin position="627"/>
        <end position="657"/>
    </location>
</feature>
<dbReference type="GO" id="GO:0016903">
    <property type="term" value="F:oxidoreductase activity, acting on the aldehyde or oxo group of donors"/>
    <property type="evidence" value="ECO:0007669"/>
    <property type="project" value="InterPro"/>
</dbReference>
<reference evidence="3 4" key="1">
    <citation type="submission" date="2017-06" db="EMBL/GenBank/DDBJ databases">
        <authorList>
            <person name="Kim H.J."/>
            <person name="Triplett B.A."/>
        </authorList>
    </citation>
    <scope>NUCLEOTIDE SEQUENCE [LARGE SCALE GENOMIC DNA]</scope>
    <source>
        <strain evidence="3 4">DSM 29052</strain>
    </source>
</reference>
<dbReference type="InterPro" id="IPR002880">
    <property type="entry name" value="Pyrv_Fd/Flavodoxin_OxRdtase_N"/>
</dbReference>
<evidence type="ECO:0000256" key="1">
    <source>
        <dbReference type="ARBA" id="ARBA00023002"/>
    </source>
</evidence>
<dbReference type="PROSITE" id="PS51379">
    <property type="entry name" value="4FE4S_FER_2"/>
    <property type="match status" value="1"/>
</dbReference>
<dbReference type="InterPro" id="IPR019752">
    <property type="entry name" value="Pyrv/ketoisovalerate_OxRed_cat"/>
</dbReference>
<dbReference type="CDD" id="cd07034">
    <property type="entry name" value="TPP_PYR_PFOR_IOR-alpha_like"/>
    <property type="match status" value="1"/>
</dbReference>
<dbReference type="Gene3D" id="3.40.920.10">
    <property type="entry name" value="Pyruvate-ferredoxin oxidoreductase, PFOR, domain III"/>
    <property type="match status" value="1"/>
</dbReference>
<gene>
    <name evidence="3" type="ORF">SAMN06265370_104134</name>
</gene>
<dbReference type="InterPro" id="IPR046667">
    <property type="entry name" value="DUF6537"/>
</dbReference>
<dbReference type="NCBIfam" id="NF009589">
    <property type="entry name" value="PRK13030.1"/>
    <property type="match status" value="1"/>
</dbReference>
<dbReference type="Gene3D" id="3.40.50.970">
    <property type="match status" value="1"/>
</dbReference>
<sequence length="1140" mass="123927">MSTHQITLNDRFDLTKDQVLLNGTQALVRLMLIQKARDRAAGLNTAGYVTGYRGSPLGAVDMQMNRAAKWLTAADVLFKEGLNEDLAATALWGAQQAELRGEGKYDGVFGLWYGKGPGVDRSGDVMRHANMAGSSKHGGVIMAMGDDHTGESSTVLHQSEWAMVDAYMPVVSPAGVQEILDYGVYAFALSRFSGLWVGLKTMKDTVEATSVVDGRPDRMQLLLPDFDMPEGGLNIRLGDTPHAQEARMIDHKRFAAEAFSRINGMDKRIWGKPGARIGFVAAGKNWLDLVHAMSLLGLDADEAERLGITTYKIGQTFPLDMQGFHDWAEGLDLIVVVEEKRKLIEVQIKEAIFNDRRGRRVYGWHKGGGAGSMHGPELFPTRGALDPILIAEKLGEILIEEGRGTDRVKAGMDMLDRARRADNATEIAARLPYFCSGCPHNTSTKVPEGSRAYAGIGCHYMVQWMDRETTGFTHMGGEGANWIGEAPFSTRGHVFQNLGDGTYNHSGVQAIRAALLAGTTITYKILYNDAVAMTGGQKNDGGLTAPQIARELVAMGVKNVAVVYDEKENVDLSDYPTGVETHTRSHMVSIQNTYANHTGVSAIIYVQTCAAEKRRRRKRGQFPDPDKRVFINTDVCEGCGDCGVQSNCVSIVPVETELGRKRAIDQSSCNKDFSCLSGFCPSFLTLEGAVLRKGGTTQLQLPDLPEPVLPVIDGTWNVVVTGVGGTGVVTIGAVLAQAAQIDGKGAGMMEMAGLAQKGGAVHIHCRLAEKPSDISAIRVATGECDALIGGDLVVSAGAKTLGLMRTGQTGGVVNSHEIITGEFTRNTEFALPLDRLQIALEAKLQDRLIMFDASELARTTMGDSIFSNMMILGAAWQRGLVPLSKSALVAAIELNGAAVEKNLRAFEIGRWAALHGDDAARLSAPKVVALPKTPEEKIAYRAAHLLEYQGKRLAKRYRRLVDGIDDPRLKEAVAKGYHKLLSHKDEYEVARLLLQSQQKAAEQFEDGFKMTFNLAPPLLSKIGPDGRPQKRAFGQGMLRGFSILRRLKFLRGTPLDPFGRTEERRMERALIREYETDMAEVLPKLTPATRDAIVALAELPLQIKGFGPVKQANALKAAKRREELLALIRTGGTPVAKAAE</sequence>
<dbReference type="PANTHER" id="PTHR48084:SF3">
    <property type="entry name" value="SUBUNIT OF PYRUVATE:FLAVODOXIN OXIDOREDUCTASE"/>
    <property type="match status" value="1"/>
</dbReference>
<keyword evidence="3" id="KW-0670">Pyruvate</keyword>
<dbReference type="InterPro" id="IPR051457">
    <property type="entry name" value="2-oxoacid:Fd_oxidoreductase"/>
</dbReference>
<protein>
    <submittedName>
        <fullName evidence="3">Indolepyruvate ferredoxin oxidoreductase</fullName>
    </submittedName>
</protein>
<dbReference type="Pfam" id="PF01558">
    <property type="entry name" value="POR"/>
    <property type="match status" value="1"/>
</dbReference>
<keyword evidence="4" id="KW-1185">Reference proteome</keyword>
<name>A0A238W585_9RHOB</name>
<dbReference type="SUPFAM" id="SSF53323">
    <property type="entry name" value="Pyruvate-ferredoxin oxidoreductase, PFOR, domain III"/>
    <property type="match status" value="1"/>
</dbReference>
<dbReference type="Pfam" id="PF20169">
    <property type="entry name" value="DUF6537"/>
    <property type="match status" value="1"/>
</dbReference>
<evidence type="ECO:0000313" key="3">
    <source>
        <dbReference type="EMBL" id="SNR41333.1"/>
    </source>
</evidence>
<evidence type="ECO:0000259" key="2">
    <source>
        <dbReference type="PROSITE" id="PS51379"/>
    </source>
</evidence>
<dbReference type="InterPro" id="IPR017896">
    <property type="entry name" value="4Fe4S_Fe-S-bd"/>
</dbReference>
<dbReference type="InterPro" id="IPR029061">
    <property type="entry name" value="THDP-binding"/>
</dbReference>
<dbReference type="OrthoDB" id="9803617at2"/>
<dbReference type="RefSeq" id="WP_089269700.1">
    <property type="nucleotide sequence ID" value="NZ_FZNN01000004.1"/>
</dbReference>
<accession>A0A238W585</accession>
<dbReference type="Proteomes" id="UP000198417">
    <property type="component" value="Unassembled WGS sequence"/>
</dbReference>